<protein>
    <submittedName>
        <fullName evidence="1">Uncharacterized protein</fullName>
    </submittedName>
</protein>
<keyword evidence="2" id="KW-1185">Reference proteome</keyword>
<name>A0A1Y2IG52_TRAC3</name>
<dbReference type="Proteomes" id="UP000193067">
    <property type="component" value="Unassembled WGS sequence"/>
</dbReference>
<gene>
    <name evidence="1" type="ORF">PYCCODRAFT_1414740</name>
</gene>
<dbReference type="AlphaFoldDB" id="A0A1Y2IG52"/>
<sequence>MKRTPPIEIIEYTIGFLHGERDALFPCTLLCRELLSFCRSAIWEVLVVFMTEEGLNSPRIASFLDLIRHSPDIAACVRSLTINYQRDIYKSTKQSPQVDAVVAFSRHLPGLRNLTLSKLPSPSLYHLLLVARQLPTLETLNLYFVSLIQQTSKWPPSAPPLGIVRRQGTAGSWALRSFSFTGGLRMAEHSDLVSFLEKSTDIIPLRSFALRVPSLITCSEPFMAERRPAVPNFACNLLHFGISVHEILPLGDVYEGGREHTRRVFSQLHQCQSLRSLELQCDCSSFFWIQSNGLYSHQSSFRLPSFAIAELADTFSSPGAPPCPLLESISIEVIAPQSWLVGWGKDLALLASAITGSDEEGRKRYPRFARFHLRSAVLDLIRPGMGQSAMDYAQLQREVKKEEFLMPMLEPFCRAGLDVEVDVC</sequence>
<reference evidence="1 2" key="1">
    <citation type="journal article" date="2015" name="Biotechnol. Biofuels">
        <title>Enhanced degradation of softwood versus hardwood by the white-rot fungus Pycnoporus coccineus.</title>
        <authorList>
            <person name="Couturier M."/>
            <person name="Navarro D."/>
            <person name="Chevret D."/>
            <person name="Henrissat B."/>
            <person name="Piumi F."/>
            <person name="Ruiz-Duenas F.J."/>
            <person name="Martinez A.T."/>
            <person name="Grigoriev I.V."/>
            <person name="Riley R."/>
            <person name="Lipzen A."/>
            <person name="Berrin J.G."/>
            <person name="Master E.R."/>
            <person name="Rosso M.N."/>
        </authorList>
    </citation>
    <scope>NUCLEOTIDE SEQUENCE [LARGE SCALE GENOMIC DNA]</scope>
    <source>
        <strain evidence="1 2">BRFM310</strain>
    </source>
</reference>
<evidence type="ECO:0000313" key="1">
    <source>
        <dbReference type="EMBL" id="OSD00115.1"/>
    </source>
</evidence>
<dbReference type="OrthoDB" id="2745898at2759"/>
<dbReference type="EMBL" id="KZ084121">
    <property type="protein sequence ID" value="OSD00115.1"/>
    <property type="molecule type" value="Genomic_DNA"/>
</dbReference>
<organism evidence="1 2">
    <name type="scientific">Trametes coccinea (strain BRFM310)</name>
    <name type="common">Pycnoporus coccineus</name>
    <dbReference type="NCBI Taxonomy" id="1353009"/>
    <lineage>
        <taxon>Eukaryota</taxon>
        <taxon>Fungi</taxon>
        <taxon>Dikarya</taxon>
        <taxon>Basidiomycota</taxon>
        <taxon>Agaricomycotina</taxon>
        <taxon>Agaricomycetes</taxon>
        <taxon>Polyporales</taxon>
        <taxon>Polyporaceae</taxon>
        <taxon>Trametes</taxon>
    </lineage>
</organism>
<proteinExistence type="predicted"/>
<evidence type="ECO:0000313" key="2">
    <source>
        <dbReference type="Proteomes" id="UP000193067"/>
    </source>
</evidence>
<dbReference type="STRING" id="1353009.A0A1Y2IG52"/>
<accession>A0A1Y2IG52</accession>